<feature type="domain" description="4Fe-4S ferredoxin-type" evidence="8">
    <location>
        <begin position="50"/>
        <end position="79"/>
    </location>
</feature>
<keyword evidence="4" id="KW-0249">Electron transport</keyword>
<dbReference type="InterPro" id="IPR017896">
    <property type="entry name" value="4Fe4S_Fe-S-bd"/>
</dbReference>
<dbReference type="STRING" id="572478.Vdis_2407"/>
<dbReference type="InterPro" id="IPR004017">
    <property type="entry name" value="Cys_rich_dom"/>
</dbReference>
<keyword evidence="2" id="KW-0004">4Fe-4S</keyword>
<evidence type="ECO:0000256" key="5">
    <source>
        <dbReference type="ARBA" id="ARBA00023004"/>
    </source>
</evidence>
<keyword evidence="1" id="KW-0813">Transport</keyword>
<protein>
    <submittedName>
        <fullName evidence="9">4Fe-4S ferredoxin iron-sulfur binding domain protein</fullName>
    </submittedName>
</protein>
<dbReference type="GO" id="GO:0051539">
    <property type="term" value="F:4 iron, 4 sulfur cluster binding"/>
    <property type="evidence" value="ECO:0007669"/>
    <property type="project" value="UniProtKB-KW"/>
</dbReference>
<evidence type="ECO:0000313" key="10">
    <source>
        <dbReference type="Proteomes" id="UP000006681"/>
    </source>
</evidence>
<dbReference type="GO" id="GO:0046872">
    <property type="term" value="F:metal ion binding"/>
    <property type="evidence" value="ECO:0007669"/>
    <property type="project" value="UniProtKB-KW"/>
</dbReference>
<dbReference type="Pfam" id="PF13183">
    <property type="entry name" value="Fer4_8"/>
    <property type="match status" value="1"/>
</dbReference>
<evidence type="ECO:0000259" key="8">
    <source>
        <dbReference type="PROSITE" id="PS51379"/>
    </source>
</evidence>
<dbReference type="PANTHER" id="PTHR43551:SF1">
    <property type="entry name" value="HETERODISULFIDE REDUCTASE"/>
    <property type="match status" value="1"/>
</dbReference>
<dbReference type="AlphaFoldDB" id="E1QR84"/>
<dbReference type="RefSeq" id="WP_013337499.1">
    <property type="nucleotide sequence ID" value="NC_014537.1"/>
</dbReference>
<proteinExistence type="predicted"/>
<dbReference type="InterPro" id="IPR009051">
    <property type="entry name" value="Helical_ferredxn"/>
</dbReference>
<dbReference type="HOGENOM" id="CLU_023081_6_0_2"/>
<organism evidence="9 10">
    <name type="scientific">Vulcanisaeta distributa (strain DSM 14429 / JCM 11212 / NBRC 100878 / IC-017)</name>
    <dbReference type="NCBI Taxonomy" id="572478"/>
    <lineage>
        <taxon>Archaea</taxon>
        <taxon>Thermoproteota</taxon>
        <taxon>Thermoprotei</taxon>
        <taxon>Thermoproteales</taxon>
        <taxon>Thermoproteaceae</taxon>
        <taxon>Vulcanisaeta</taxon>
    </lineage>
</organism>
<accession>E1QR84</accession>
<feature type="transmembrane region" description="Helical" evidence="7">
    <location>
        <begin position="52"/>
        <end position="73"/>
    </location>
</feature>
<evidence type="ECO:0000256" key="3">
    <source>
        <dbReference type="ARBA" id="ARBA00022723"/>
    </source>
</evidence>
<keyword evidence="7" id="KW-0812">Transmembrane</keyword>
<keyword evidence="10" id="KW-1185">Reference proteome</keyword>
<dbReference type="PANTHER" id="PTHR43551">
    <property type="entry name" value="FUMARATE REDUCTASE IRON-SULFUR SUBUNIT"/>
    <property type="match status" value="1"/>
</dbReference>
<evidence type="ECO:0000313" key="9">
    <source>
        <dbReference type="EMBL" id="ADN51774.1"/>
    </source>
</evidence>
<dbReference type="SUPFAM" id="SSF46548">
    <property type="entry name" value="alpha-helical ferredoxin"/>
    <property type="match status" value="1"/>
</dbReference>
<keyword evidence="6" id="KW-0411">Iron-sulfur</keyword>
<keyword evidence="3" id="KW-0479">Metal-binding</keyword>
<dbReference type="KEGG" id="vdi:Vdis_2407"/>
<dbReference type="GO" id="GO:0016491">
    <property type="term" value="F:oxidoreductase activity"/>
    <property type="evidence" value="ECO:0007669"/>
    <property type="project" value="UniProtKB-ARBA"/>
</dbReference>
<dbReference type="eggNOG" id="arCOG00333">
    <property type="taxonomic scope" value="Archaea"/>
</dbReference>
<gene>
    <name evidence="9" type="ordered locus">Vdis_2407</name>
</gene>
<dbReference type="GeneID" id="9753363"/>
<evidence type="ECO:0000256" key="2">
    <source>
        <dbReference type="ARBA" id="ARBA00022485"/>
    </source>
</evidence>
<keyword evidence="5" id="KW-0408">Iron</keyword>
<reference evidence="10" key="2">
    <citation type="journal article" date="2010" name="Stand. Genomic Sci.">
        <title>Complete genome sequence of Vulcanisaeta distributa type strain (IC-017T).</title>
        <authorList>
            <person name="Mavromatis K."/>
            <person name="Sikorski J."/>
            <person name="Pabst E."/>
            <person name="Teshima H."/>
            <person name="Lapidus A."/>
            <person name="Lucas S."/>
            <person name="Nolan M."/>
            <person name="Glavina Del Rio T."/>
            <person name="Cheng J."/>
            <person name="Bruce D."/>
            <person name="Goodwin L."/>
            <person name="Pitluck S."/>
            <person name="Liolios K."/>
            <person name="Ivanova N."/>
            <person name="Mikhailova N."/>
            <person name="Pati A."/>
            <person name="Chen A."/>
            <person name="Palaniappan K."/>
            <person name="Land M."/>
            <person name="Hauser L."/>
            <person name="Chang Y."/>
            <person name="Jeffries C."/>
            <person name="Rohde M."/>
            <person name="Spring S."/>
            <person name="Goker M."/>
            <person name="Wirth R."/>
            <person name="Woyke T."/>
            <person name="Bristow J."/>
            <person name="Eisen J."/>
            <person name="Markowitz V."/>
            <person name="Hugenholtz P."/>
            <person name="Klenk H."/>
            <person name="Kyrpides N."/>
        </authorList>
    </citation>
    <scope>NUCLEOTIDE SEQUENCE [LARGE SCALE GENOMIC DNA]</scope>
    <source>
        <strain evidence="10">DSM 14429 / JCM 11212 / NBRC 100878 / IC-017</strain>
    </source>
</reference>
<dbReference type="PROSITE" id="PS51379">
    <property type="entry name" value="4FE4S_FER_2"/>
    <property type="match status" value="1"/>
</dbReference>
<reference evidence="9 10" key="1">
    <citation type="journal article" date="2010" name="Stand. Genomic Sci.">
        <title>Complete genome sequence of Vulcanisaeta distributa type strain (IC-017).</title>
        <authorList>
            <person name="Mavromatis K."/>
            <person name="Sikorski J."/>
            <person name="Pabst E."/>
            <person name="Teshima H."/>
            <person name="Lapidus A."/>
            <person name="Lucas S."/>
            <person name="Nolan M."/>
            <person name="Glavina Del Rio T."/>
            <person name="Cheng J.F."/>
            <person name="Bruce D."/>
            <person name="Goodwin L."/>
            <person name="Pitluck S."/>
            <person name="Liolios K."/>
            <person name="Ivanova N."/>
            <person name="Mikhailova N."/>
            <person name="Pati A."/>
            <person name="Chen A."/>
            <person name="Palaniappan K."/>
            <person name="Land M."/>
            <person name="Hauser L."/>
            <person name="Chang Y.J."/>
            <person name="Jeffries C.D."/>
            <person name="Rohde M."/>
            <person name="Spring S."/>
            <person name="Goker M."/>
            <person name="Wirth R."/>
            <person name="Woyke T."/>
            <person name="Bristow J."/>
            <person name="Eisen J.A."/>
            <person name="Markowitz V."/>
            <person name="Hugenholtz P."/>
            <person name="Klenk H.P."/>
            <person name="Kyrpides N.C."/>
        </authorList>
    </citation>
    <scope>NUCLEOTIDE SEQUENCE [LARGE SCALE GENOMIC DNA]</scope>
    <source>
        <strain evidence="10">DSM 14429 / JCM 11212 / NBRC 100878 / IC-017</strain>
    </source>
</reference>
<dbReference type="Gene3D" id="1.10.1060.10">
    <property type="entry name" value="Alpha-helical ferredoxin"/>
    <property type="match status" value="1"/>
</dbReference>
<name>E1QR84_VULDI</name>
<evidence type="ECO:0000256" key="7">
    <source>
        <dbReference type="SAM" id="Phobius"/>
    </source>
</evidence>
<evidence type="ECO:0000256" key="1">
    <source>
        <dbReference type="ARBA" id="ARBA00022448"/>
    </source>
</evidence>
<dbReference type="InterPro" id="IPR017900">
    <property type="entry name" value="4Fe4S_Fe_S_CS"/>
</dbReference>
<dbReference type="PROSITE" id="PS00198">
    <property type="entry name" value="4FE4S_FER_1"/>
    <property type="match status" value="2"/>
</dbReference>
<dbReference type="Proteomes" id="UP000006681">
    <property type="component" value="Chromosome"/>
</dbReference>
<keyword evidence="7" id="KW-0472">Membrane</keyword>
<dbReference type="EMBL" id="CP002100">
    <property type="protein sequence ID" value="ADN51774.1"/>
    <property type="molecule type" value="Genomic_DNA"/>
</dbReference>
<dbReference type="Pfam" id="PF02754">
    <property type="entry name" value="CCG"/>
    <property type="match status" value="1"/>
</dbReference>
<evidence type="ECO:0000256" key="6">
    <source>
        <dbReference type="ARBA" id="ARBA00023014"/>
    </source>
</evidence>
<evidence type="ECO:0000256" key="4">
    <source>
        <dbReference type="ARBA" id="ARBA00022982"/>
    </source>
</evidence>
<sequence>MRNVAINEYRHEKASLDLIERLHSRVGIKQGGHGINGLRELLKGRLRENRNLVLSLSLCMGCGACLMVCPAYLTTRNIKNSPLGRIALARSLMRGPVNEDLINEAYTYFWQCLTCRRCAWTCPFGVDVADISRTIRSLLYEIGLAPNYVAGVINNLESTGNFLGLPEDVIKEIILNVANQIKLEKGVDIRVKINEPAYALLLPSACADYTVAINTLKGYILLLNELGIDFTLSTRAPDITNYGLFMDERHMRLIAERIIEEARRLGVKLVIAGECGHGWRVFKNYVVPRLREYGIEGTHIIYIAADAIRRGLIKLDPSLNGNLTYIYMDPCHYARGGDLTREPRLVMRHVVARYVELNDKPELAICCGGTSGMLAREMEGLSIKYAELWYSKVIDKGANCVVVPCAACKLQMDRVLPRLNKLYNRELTFTGLMDLVYKAMIPVKIGTGKGKIANSNDE</sequence>
<keyword evidence="7" id="KW-1133">Transmembrane helix</keyword>